<keyword evidence="1" id="KW-0732">Signal</keyword>
<reference evidence="2" key="1">
    <citation type="submission" date="2021-08" db="EMBL/GenBank/DDBJ databases">
        <authorList>
            <person name="Zhang H."/>
            <person name="Xu M."/>
            <person name="Yu Z."/>
            <person name="Yang L."/>
            <person name="Cai Y."/>
        </authorList>
    </citation>
    <scope>NUCLEOTIDE SEQUENCE</scope>
    <source>
        <strain evidence="2">CHL1</strain>
    </source>
</reference>
<sequence length="172" mass="18006">MPKLLPLRLAAPFAALLFALSAGAASAHEYTVGKLMIGHPWSRATVPGVKVAGGYFTIMNHGDKPDRLVAVSVPFAERAEMHESSVEDGVAKMREIEGGVEVKPGETVSFAPGGKHLMFVGLKTALTKGEKVKGELTFETAGKVEVEFAVEAPGAAPAPKSGDMKGMDHSGH</sequence>
<dbReference type="Gene3D" id="2.60.40.1890">
    <property type="entry name" value="PCu(A)C copper chaperone"/>
    <property type="match status" value="1"/>
</dbReference>
<dbReference type="PANTHER" id="PTHR36302:SF1">
    <property type="entry name" value="COPPER CHAPERONE PCU(A)C"/>
    <property type="match status" value="1"/>
</dbReference>
<dbReference type="InterPro" id="IPR058248">
    <property type="entry name" value="Lxx211020-like"/>
</dbReference>
<dbReference type="Proteomes" id="UP000825701">
    <property type="component" value="Chromosome"/>
</dbReference>
<evidence type="ECO:0000313" key="2">
    <source>
        <dbReference type="EMBL" id="QZO01365.1"/>
    </source>
</evidence>
<dbReference type="InterPro" id="IPR007410">
    <property type="entry name" value="LpqE-like"/>
</dbReference>
<name>A0A9E6RCK5_9HYPH</name>
<dbReference type="EMBL" id="CP081869">
    <property type="protein sequence ID" value="QZO01365.1"/>
    <property type="molecule type" value="Genomic_DNA"/>
</dbReference>
<dbReference type="PANTHER" id="PTHR36302">
    <property type="entry name" value="BLR7088 PROTEIN"/>
    <property type="match status" value="1"/>
</dbReference>
<feature type="chain" id="PRO_5038834541" evidence="1">
    <location>
        <begin position="25"/>
        <end position="172"/>
    </location>
</feature>
<dbReference type="Pfam" id="PF04314">
    <property type="entry name" value="PCuAC"/>
    <property type="match status" value="1"/>
</dbReference>
<protein>
    <submittedName>
        <fullName evidence="2">Copper chaperone PCu(A)C</fullName>
    </submittedName>
</protein>
<dbReference type="AlphaFoldDB" id="A0A9E6RCK5"/>
<gene>
    <name evidence="2" type="ORF">K6K41_07835</name>
</gene>
<keyword evidence="3" id="KW-1185">Reference proteome</keyword>
<evidence type="ECO:0000256" key="1">
    <source>
        <dbReference type="SAM" id="SignalP"/>
    </source>
</evidence>
<feature type="signal peptide" evidence="1">
    <location>
        <begin position="1"/>
        <end position="24"/>
    </location>
</feature>
<dbReference type="KEGG" id="cmet:K6K41_07835"/>
<evidence type="ECO:0000313" key="3">
    <source>
        <dbReference type="Proteomes" id="UP000825701"/>
    </source>
</evidence>
<dbReference type="SUPFAM" id="SSF110087">
    <property type="entry name" value="DR1885-like metal-binding protein"/>
    <property type="match status" value="1"/>
</dbReference>
<dbReference type="InterPro" id="IPR036182">
    <property type="entry name" value="PCuAC_sf"/>
</dbReference>
<dbReference type="RefSeq" id="WP_261404630.1">
    <property type="nucleotide sequence ID" value="NZ_CP081869.1"/>
</dbReference>
<organism evidence="2 3">
    <name type="scientific">Chenggangzhangella methanolivorans</name>
    <dbReference type="NCBI Taxonomy" id="1437009"/>
    <lineage>
        <taxon>Bacteria</taxon>
        <taxon>Pseudomonadati</taxon>
        <taxon>Pseudomonadota</taxon>
        <taxon>Alphaproteobacteria</taxon>
        <taxon>Hyphomicrobiales</taxon>
        <taxon>Methylopilaceae</taxon>
        <taxon>Chenggangzhangella</taxon>
    </lineage>
</organism>
<accession>A0A9E6RCK5</accession>
<proteinExistence type="predicted"/>